<accession>A0A1I4HZ32</accession>
<dbReference type="Gene3D" id="3.30.110.170">
    <property type="entry name" value="Protein of unknown function (DUF541), domain 1"/>
    <property type="match status" value="1"/>
</dbReference>
<dbReference type="PANTHER" id="PTHR34387">
    <property type="entry name" value="SLR1258 PROTEIN"/>
    <property type="match status" value="1"/>
</dbReference>
<dbReference type="RefSeq" id="WP_090925065.1">
    <property type="nucleotide sequence ID" value="NZ_FOTY01000001.1"/>
</dbReference>
<feature type="compositionally biased region" description="Polar residues" evidence="1">
    <location>
        <begin position="222"/>
        <end position="234"/>
    </location>
</feature>
<reference evidence="3 4" key="1">
    <citation type="submission" date="2016-10" db="EMBL/GenBank/DDBJ databases">
        <authorList>
            <person name="de Groot N.N."/>
        </authorList>
    </citation>
    <scope>NUCLEOTIDE SEQUENCE [LARGE SCALE GENOMIC DNA]</scope>
    <source>
        <strain evidence="3 4">CGMCC 1.6134</strain>
    </source>
</reference>
<feature type="region of interest" description="Disordered" evidence="1">
    <location>
        <begin position="210"/>
        <end position="234"/>
    </location>
</feature>
<evidence type="ECO:0000313" key="3">
    <source>
        <dbReference type="EMBL" id="SFL46983.1"/>
    </source>
</evidence>
<dbReference type="InterPro" id="IPR052022">
    <property type="entry name" value="26kDa_periplasmic_antigen"/>
</dbReference>
<feature type="signal peptide" evidence="2">
    <location>
        <begin position="1"/>
        <end position="24"/>
    </location>
</feature>
<organism evidence="3 4">
    <name type="scientific">Salibacterium qingdaonense</name>
    <dbReference type="NCBI Taxonomy" id="266892"/>
    <lineage>
        <taxon>Bacteria</taxon>
        <taxon>Bacillati</taxon>
        <taxon>Bacillota</taxon>
        <taxon>Bacilli</taxon>
        <taxon>Bacillales</taxon>
        <taxon>Bacillaceae</taxon>
    </lineage>
</organism>
<dbReference type="OrthoDB" id="9785192at2"/>
<dbReference type="InterPro" id="IPR007497">
    <property type="entry name" value="SIMPL/DUF541"/>
</dbReference>
<evidence type="ECO:0008006" key="5">
    <source>
        <dbReference type="Google" id="ProtNLM"/>
    </source>
</evidence>
<dbReference type="AlphaFoldDB" id="A0A1I4HZ32"/>
<protein>
    <recommendedName>
        <fullName evidence="5">SIMPL domain-containing protein</fullName>
    </recommendedName>
</protein>
<dbReference type="Gene3D" id="3.30.70.2970">
    <property type="entry name" value="Protein of unknown function (DUF541), domain 2"/>
    <property type="match status" value="1"/>
</dbReference>
<evidence type="ECO:0000313" key="4">
    <source>
        <dbReference type="Proteomes" id="UP000199668"/>
    </source>
</evidence>
<name>A0A1I4HZ32_9BACI</name>
<dbReference type="GO" id="GO:0006974">
    <property type="term" value="P:DNA damage response"/>
    <property type="evidence" value="ECO:0007669"/>
    <property type="project" value="TreeGrafter"/>
</dbReference>
<dbReference type="PANTHER" id="PTHR34387:SF1">
    <property type="entry name" value="PERIPLASMIC IMMUNOGENIC PROTEIN"/>
    <property type="match status" value="1"/>
</dbReference>
<dbReference type="Proteomes" id="UP000199668">
    <property type="component" value="Unassembled WGS sequence"/>
</dbReference>
<feature type="chain" id="PRO_5038859386" description="SIMPL domain-containing protein" evidence="2">
    <location>
        <begin position="25"/>
        <end position="249"/>
    </location>
</feature>
<evidence type="ECO:0000256" key="1">
    <source>
        <dbReference type="SAM" id="MobiDB-lite"/>
    </source>
</evidence>
<dbReference type="STRING" id="266892.SAMN04488054_10181"/>
<dbReference type="Pfam" id="PF04402">
    <property type="entry name" value="SIMPL"/>
    <property type="match status" value="1"/>
</dbReference>
<sequence length="249" mass="26203">MLKTRRKKVAGAVAALTAGGFLCAAAFSTAPAETAEAASSESSVQAGTIVVQGESSVSVEPDTAQLRLGAEVTDTSASTAQQQVSERMSAIREAINQYDISEENIETSYFGVNTDRAAEGGEEQFRARHILSVEFSEIDQVGQLLDDAAAAGANQIQQTRFTLQDQTEYEQQALRQAVENTSAKAEAMAAGAGKSSGAVLQISENGAQVDLPTGNYAREESQSAADNSTSIEPGQVDITQRVSVVYELN</sequence>
<dbReference type="EMBL" id="FOTY01000001">
    <property type="protein sequence ID" value="SFL46983.1"/>
    <property type="molecule type" value="Genomic_DNA"/>
</dbReference>
<proteinExistence type="predicted"/>
<evidence type="ECO:0000256" key="2">
    <source>
        <dbReference type="SAM" id="SignalP"/>
    </source>
</evidence>
<keyword evidence="4" id="KW-1185">Reference proteome</keyword>
<keyword evidence="2" id="KW-0732">Signal</keyword>
<gene>
    <name evidence="3" type="ORF">SAMN04488054_10181</name>
</gene>